<evidence type="ECO:0000256" key="8">
    <source>
        <dbReference type="ARBA" id="ARBA00023196"/>
    </source>
</evidence>
<gene>
    <name evidence="10" type="primary">atpG</name>
    <name evidence="11" type="ORF">IAB82_01700</name>
</gene>
<keyword evidence="8 10" id="KW-0139">CF(1)</keyword>
<dbReference type="PANTHER" id="PTHR11693">
    <property type="entry name" value="ATP SYNTHASE GAMMA CHAIN"/>
    <property type="match status" value="1"/>
</dbReference>
<dbReference type="CDD" id="cd12151">
    <property type="entry name" value="F1-ATPase_gamma"/>
    <property type="match status" value="1"/>
</dbReference>
<comment type="subunit">
    <text evidence="10">F-type ATPases have 2 components, CF(1) - the catalytic core - and CF(0) - the membrane proton channel. CF(1) has five subunits: alpha(3), beta(3), gamma(1), delta(1), epsilon(1). CF(0) has three main subunits: a, b and c.</text>
</comment>
<dbReference type="InterPro" id="IPR035968">
    <property type="entry name" value="ATP_synth_F1_ATPase_gsu"/>
</dbReference>
<keyword evidence="5 10" id="KW-0375">Hydrogen ion transport</keyword>
<evidence type="ECO:0000256" key="6">
    <source>
        <dbReference type="ARBA" id="ARBA00023065"/>
    </source>
</evidence>
<dbReference type="Gene3D" id="3.40.1380.10">
    <property type="match status" value="1"/>
</dbReference>
<dbReference type="PANTHER" id="PTHR11693:SF22">
    <property type="entry name" value="ATP SYNTHASE SUBUNIT GAMMA, MITOCHONDRIAL"/>
    <property type="match status" value="1"/>
</dbReference>
<dbReference type="GO" id="GO:0045259">
    <property type="term" value="C:proton-transporting ATP synthase complex"/>
    <property type="evidence" value="ECO:0007669"/>
    <property type="project" value="UniProtKB-KW"/>
</dbReference>
<dbReference type="SUPFAM" id="SSF52943">
    <property type="entry name" value="ATP synthase (F1-ATPase), gamma subunit"/>
    <property type="match status" value="1"/>
</dbReference>
<evidence type="ECO:0000256" key="7">
    <source>
        <dbReference type="ARBA" id="ARBA00023136"/>
    </source>
</evidence>
<evidence type="ECO:0000256" key="10">
    <source>
        <dbReference type="HAMAP-Rule" id="MF_00815"/>
    </source>
</evidence>
<evidence type="ECO:0000313" key="11">
    <source>
        <dbReference type="EMBL" id="MBO8470490.1"/>
    </source>
</evidence>
<dbReference type="GO" id="GO:0005886">
    <property type="term" value="C:plasma membrane"/>
    <property type="evidence" value="ECO:0007669"/>
    <property type="project" value="UniProtKB-SubCell"/>
</dbReference>
<dbReference type="EMBL" id="JADIMB010000024">
    <property type="protein sequence ID" value="MBO8470490.1"/>
    <property type="molecule type" value="Genomic_DNA"/>
</dbReference>
<name>A0A9D9IE04_9BACT</name>
<keyword evidence="6 10" id="KW-0406">Ion transport</keyword>
<keyword evidence="4 10" id="KW-0813">Transport</keyword>
<organism evidence="11 12">
    <name type="scientific">Candidatus Cryptobacteroides faecavium</name>
    <dbReference type="NCBI Taxonomy" id="2840762"/>
    <lineage>
        <taxon>Bacteria</taxon>
        <taxon>Pseudomonadati</taxon>
        <taxon>Bacteroidota</taxon>
        <taxon>Bacteroidia</taxon>
        <taxon>Bacteroidales</taxon>
        <taxon>Candidatus Cryptobacteroides</taxon>
    </lineage>
</organism>
<dbReference type="GO" id="GO:0046933">
    <property type="term" value="F:proton-transporting ATP synthase activity, rotational mechanism"/>
    <property type="evidence" value="ECO:0007669"/>
    <property type="project" value="UniProtKB-UniRule"/>
</dbReference>
<comment type="caution">
    <text evidence="11">The sequence shown here is derived from an EMBL/GenBank/DDBJ whole genome shotgun (WGS) entry which is preliminary data.</text>
</comment>
<evidence type="ECO:0000256" key="3">
    <source>
        <dbReference type="ARBA" id="ARBA00007681"/>
    </source>
</evidence>
<dbReference type="NCBIfam" id="NF009959">
    <property type="entry name" value="PRK13426.1"/>
    <property type="match status" value="1"/>
</dbReference>
<evidence type="ECO:0000313" key="12">
    <source>
        <dbReference type="Proteomes" id="UP000823603"/>
    </source>
</evidence>
<reference evidence="11" key="2">
    <citation type="journal article" date="2021" name="PeerJ">
        <title>Extensive microbial diversity within the chicken gut microbiome revealed by metagenomics and culture.</title>
        <authorList>
            <person name="Gilroy R."/>
            <person name="Ravi A."/>
            <person name="Getino M."/>
            <person name="Pursley I."/>
            <person name="Horton D.L."/>
            <person name="Alikhan N.F."/>
            <person name="Baker D."/>
            <person name="Gharbi K."/>
            <person name="Hall N."/>
            <person name="Watson M."/>
            <person name="Adriaenssens E.M."/>
            <person name="Foster-Nyarko E."/>
            <person name="Jarju S."/>
            <person name="Secka A."/>
            <person name="Antonio M."/>
            <person name="Oren A."/>
            <person name="Chaudhuri R.R."/>
            <person name="La Ragione R."/>
            <person name="Hildebrand F."/>
            <person name="Pallen M.J."/>
        </authorList>
    </citation>
    <scope>NUCLEOTIDE SEQUENCE</scope>
    <source>
        <strain evidence="11">B2-22910</strain>
    </source>
</reference>
<dbReference type="Gene3D" id="1.10.287.80">
    <property type="entry name" value="ATP synthase, gamma subunit, helix hairpin domain"/>
    <property type="match status" value="2"/>
</dbReference>
<dbReference type="HAMAP" id="MF_00815">
    <property type="entry name" value="ATP_synth_gamma_bact"/>
    <property type="match status" value="1"/>
</dbReference>
<protein>
    <recommendedName>
        <fullName evidence="10">ATP synthase gamma chain</fullName>
    </recommendedName>
    <alternativeName>
        <fullName evidence="10">ATP synthase F1 sector gamma subunit</fullName>
    </alternativeName>
    <alternativeName>
        <fullName evidence="10">F-ATPase gamma subunit</fullName>
    </alternativeName>
</protein>
<dbReference type="Proteomes" id="UP000823603">
    <property type="component" value="Unassembled WGS sequence"/>
</dbReference>
<evidence type="ECO:0000256" key="1">
    <source>
        <dbReference type="ARBA" id="ARBA00003456"/>
    </source>
</evidence>
<dbReference type="NCBIfam" id="TIGR01146">
    <property type="entry name" value="ATPsyn_F1gamma"/>
    <property type="match status" value="1"/>
</dbReference>
<keyword evidence="10" id="KW-1003">Cell membrane</keyword>
<evidence type="ECO:0000256" key="4">
    <source>
        <dbReference type="ARBA" id="ARBA00022448"/>
    </source>
</evidence>
<reference evidence="11" key="1">
    <citation type="submission" date="2020-10" db="EMBL/GenBank/DDBJ databases">
        <authorList>
            <person name="Gilroy R."/>
        </authorList>
    </citation>
    <scope>NUCLEOTIDE SEQUENCE</scope>
    <source>
        <strain evidence="11">B2-22910</strain>
    </source>
</reference>
<dbReference type="GO" id="GO:0005524">
    <property type="term" value="F:ATP binding"/>
    <property type="evidence" value="ECO:0007669"/>
    <property type="project" value="UniProtKB-UniRule"/>
</dbReference>
<evidence type="ECO:0000256" key="9">
    <source>
        <dbReference type="ARBA" id="ARBA00023310"/>
    </source>
</evidence>
<evidence type="ECO:0000256" key="2">
    <source>
        <dbReference type="ARBA" id="ARBA00004170"/>
    </source>
</evidence>
<keyword evidence="9 10" id="KW-0066">ATP synthesis</keyword>
<evidence type="ECO:0000256" key="5">
    <source>
        <dbReference type="ARBA" id="ARBA00022781"/>
    </source>
</evidence>
<comment type="subcellular location">
    <subcellularLocation>
        <location evidence="10">Cell membrane</location>
        <topology evidence="10">Peripheral membrane protein</topology>
    </subcellularLocation>
    <subcellularLocation>
        <location evidence="2">Membrane</location>
        <topology evidence="2">Peripheral membrane protein</topology>
    </subcellularLocation>
</comment>
<dbReference type="PRINTS" id="PR00126">
    <property type="entry name" value="ATPASEGAMMA"/>
</dbReference>
<accession>A0A9D9IE04</accession>
<dbReference type="GO" id="GO:0042777">
    <property type="term" value="P:proton motive force-driven plasma membrane ATP synthesis"/>
    <property type="evidence" value="ECO:0007669"/>
    <property type="project" value="UniProtKB-UniRule"/>
</dbReference>
<comment type="similarity">
    <text evidence="3 10">Belongs to the ATPase gamma chain family.</text>
</comment>
<comment type="function">
    <text evidence="1 10">Produces ATP from ADP in the presence of a proton gradient across the membrane. The gamma chain is believed to be important in regulating ATPase activity and the flow of protons through the CF(0) complex.</text>
</comment>
<keyword evidence="7 10" id="KW-0472">Membrane</keyword>
<proteinExistence type="inferred from homology"/>
<dbReference type="AlphaFoldDB" id="A0A9D9IE04"/>
<sequence>MASLKEIKSRINSVNGTLKITSAMKMVASSKLRKAQQAIGNLLPYERQMHRILADLLKSGVPAADGYMAVRPVKKVAIVAFASNSSLCGSFNSVAVKHFSESVAQYREQGLSDGDILVFPVGRKMADAVKKIGLQPQGDYSVMADKPSYADTSALAQKLMDMFVGREVDKIELIYNHCKSTSTQVPTCETYLPVSLDAQEYRDADPETDTGEAAFDYIVEPDAAGVLDVLLPKVLYLKIYAVLLDACAAEHSARTVAMQVATDNGQELLQELTVQYNKQRQQAITDELLDIVGGTMA</sequence>
<dbReference type="InterPro" id="IPR000131">
    <property type="entry name" value="ATP_synth_F1_gsu"/>
</dbReference>
<dbReference type="Pfam" id="PF00231">
    <property type="entry name" value="ATP-synt"/>
    <property type="match status" value="1"/>
</dbReference>